<keyword evidence="2" id="KW-0812">Transmembrane</keyword>
<feature type="compositionally biased region" description="Polar residues" evidence="1">
    <location>
        <begin position="168"/>
        <end position="179"/>
    </location>
</feature>
<evidence type="ECO:0000313" key="3">
    <source>
        <dbReference type="Proteomes" id="UP000095282"/>
    </source>
</evidence>
<protein>
    <submittedName>
        <fullName evidence="4">Transmembrane protein</fullName>
    </submittedName>
</protein>
<dbReference type="eggNOG" id="ENOG502TFST">
    <property type="taxonomic scope" value="Eukaryota"/>
</dbReference>
<dbReference type="WBParaSite" id="Csp11.Scaffold51.g327.t1">
    <property type="protein sequence ID" value="Csp11.Scaffold51.g327.t1"/>
    <property type="gene ID" value="Csp11.Scaffold51.g327"/>
</dbReference>
<proteinExistence type="predicted"/>
<keyword evidence="2" id="KW-1133">Transmembrane helix</keyword>
<accession>A0A1I7T595</accession>
<dbReference type="AlphaFoldDB" id="A0A1I7T595"/>
<evidence type="ECO:0000313" key="4">
    <source>
        <dbReference type="WBParaSite" id="Csp11.Scaffold51.g327.t1"/>
    </source>
</evidence>
<dbReference type="Proteomes" id="UP000095282">
    <property type="component" value="Unplaced"/>
</dbReference>
<sequence length="241" mass="27109">MFVDGTKNSSVRRMELSFRNPGGHLGVQFEFHRRSVVSKIQKTMEFMLQLNSQTSHYSELIPFWKPPIFLPPFSWQYRKLAEEREKLEAENMSISWVHVLSVMPMIFFGIVVSCYIVIQPRGGLTYTDEEVDFTIQEIDSASRVNMVQPPQILSFKTAPISHLKPAASSASSDETNTAMEPSRREDAVPKTAIPLANDDIHTDPTALSEVKSTKTMRLPVKNTSEDGGNSAETLSLKTGRD</sequence>
<evidence type="ECO:0000256" key="1">
    <source>
        <dbReference type="SAM" id="MobiDB-lite"/>
    </source>
</evidence>
<name>A0A1I7T595_9PELO</name>
<feature type="transmembrane region" description="Helical" evidence="2">
    <location>
        <begin position="96"/>
        <end position="118"/>
    </location>
</feature>
<reference evidence="4" key="1">
    <citation type="submission" date="2016-11" db="UniProtKB">
        <authorList>
            <consortium name="WormBaseParasite"/>
        </authorList>
    </citation>
    <scope>IDENTIFICATION</scope>
</reference>
<keyword evidence="2" id="KW-0472">Membrane</keyword>
<evidence type="ECO:0000256" key="2">
    <source>
        <dbReference type="SAM" id="Phobius"/>
    </source>
</evidence>
<feature type="compositionally biased region" description="Polar residues" evidence="1">
    <location>
        <begin position="221"/>
        <end position="241"/>
    </location>
</feature>
<keyword evidence="3" id="KW-1185">Reference proteome</keyword>
<feature type="region of interest" description="Disordered" evidence="1">
    <location>
        <begin position="164"/>
        <end position="241"/>
    </location>
</feature>
<organism evidence="3 4">
    <name type="scientific">Caenorhabditis tropicalis</name>
    <dbReference type="NCBI Taxonomy" id="1561998"/>
    <lineage>
        <taxon>Eukaryota</taxon>
        <taxon>Metazoa</taxon>
        <taxon>Ecdysozoa</taxon>
        <taxon>Nematoda</taxon>
        <taxon>Chromadorea</taxon>
        <taxon>Rhabditida</taxon>
        <taxon>Rhabditina</taxon>
        <taxon>Rhabditomorpha</taxon>
        <taxon>Rhabditoidea</taxon>
        <taxon>Rhabditidae</taxon>
        <taxon>Peloderinae</taxon>
        <taxon>Caenorhabditis</taxon>
    </lineage>
</organism>